<dbReference type="InParanoid" id="A0A2H3DW89"/>
<dbReference type="Proteomes" id="UP000217790">
    <property type="component" value="Unassembled WGS sequence"/>
</dbReference>
<organism evidence="2 3">
    <name type="scientific">Armillaria gallica</name>
    <name type="common">Bulbous honey fungus</name>
    <name type="synonym">Armillaria bulbosa</name>
    <dbReference type="NCBI Taxonomy" id="47427"/>
    <lineage>
        <taxon>Eukaryota</taxon>
        <taxon>Fungi</taxon>
        <taxon>Dikarya</taxon>
        <taxon>Basidiomycota</taxon>
        <taxon>Agaricomycotina</taxon>
        <taxon>Agaricomycetes</taxon>
        <taxon>Agaricomycetidae</taxon>
        <taxon>Agaricales</taxon>
        <taxon>Marasmiineae</taxon>
        <taxon>Physalacriaceae</taxon>
        <taxon>Armillaria</taxon>
    </lineage>
</organism>
<protein>
    <submittedName>
        <fullName evidence="2">Uncharacterized protein</fullName>
    </submittedName>
</protein>
<evidence type="ECO:0000256" key="1">
    <source>
        <dbReference type="SAM" id="MobiDB-lite"/>
    </source>
</evidence>
<name>A0A2H3DW89_ARMGA</name>
<dbReference type="EMBL" id="KZ293652">
    <property type="protein sequence ID" value="PBK95088.1"/>
    <property type="molecule type" value="Genomic_DNA"/>
</dbReference>
<dbReference type="AlphaFoldDB" id="A0A2H3DW89"/>
<gene>
    <name evidence="2" type="ORF">ARMGADRAFT_1028514</name>
</gene>
<keyword evidence="3" id="KW-1185">Reference proteome</keyword>
<evidence type="ECO:0000313" key="2">
    <source>
        <dbReference type="EMBL" id="PBK95088.1"/>
    </source>
</evidence>
<proteinExistence type="predicted"/>
<evidence type="ECO:0000313" key="3">
    <source>
        <dbReference type="Proteomes" id="UP000217790"/>
    </source>
</evidence>
<feature type="compositionally biased region" description="Basic and acidic residues" evidence="1">
    <location>
        <begin position="338"/>
        <end position="350"/>
    </location>
</feature>
<feature type="region of interest" description="Disordered" evidence="1">
    <location>
        <begin position="322"/>
        <end position="350"/>
    </location>
</feature>
<reference evidence="3" key="1">
    <citation type="journal article" date="2017" name="Nat. Ecol. Evol.">
        <title>Genome expansion and lineage-specific genetic innovations in the forest pathogenic fungi Armillaria.</title>
        <authorList>
            <person name="Sipos G."/>
            <person name="Prasanna A.N."/>
            <person name="Walter M.C."/>
            <person name="O'Connor E."/>
            <person name="Balint B."/>
            <person name="Krizsan K."/>
            <person name="Kiss B."/>
            <person name="Hess J."/>
            <person name="Varga T."/>
            <person name="Slot J."/>
            <person name="Riley R."/>
            <person name="Boka B."/>
            <person name="Rigling D."/>
            <person name="Barry K."/>
            <person name="Lee J."/>
            <person name="Mihaltcheva S."/>
            <person name="LaButti K."/>
            <person name="Lipzen A."/>
            <person name="Waldron R."/>
            <person name="Moloney N.M."/>
            <person name="Sperisen C."/>
            <person name="Kredics L."/>
            <person name="Vagvoelgyi C."/>
            <person name="Patrignani A."/>
            <person name="Fitzpatrick D."/>
            <person name="Nagy I."/>
            <person name="Doyle S."/>
            <person name="Anderson J.B."/>
            <person name="Grigoriev I.V."/>
            <person name="Gueldener U."/>
            <person name="Muensterkoetter M."/>
            <person name="Nagy L.G."/>
        </authorList>
    </citation>
    <scope>NUCLEOTIDE SEQUENCE [LARGE SCALE GENOMIC DNA]</scope>
    <source>
        <strain evidence="3">Ar21-2</strain>
    </source>
</reference>
<accession>A0A2H3DW89</accession>
<sequence length="350" mass="39173">MVKLKLVTRCDREKATYSIKIALGISESGWNLNLTAIQNVSIALISSAVRITKDRASSCISIDISLPTPNMKITNGSEWTNDNYSPSKYISIHCGSSRKVKDYHATLHWSVYLNTSDIQRSGPNDIVATQQGLSSLRKPSISPHLWPSFLPEPYSFRCRLRFVHSFVCVGVAVLKIGCQWLELLDRPNSKPHYLRQVYPRGRSPLAEFRHSNGCTLIRRQCIMAKAVLLAPRYYLALSPAIGAPSVLLMAGKNRNFAEQLKTDKDSPSKCIYVHDGQPWKLVDKNGGPTTHQIGGRGVYLNPSYIQKLVLNETGSYLYGPHRIPTQGAKVPATSRNQINERRNRDKREGA</sequence>